<dbReference type="Pfam" id="PF06725">
    <property type="entry name" value="3D"/>
    <property type="match status" value="1"/>
</dbReference>
<gene>
    <name evidence="4" type="ORF">C4561_04010</name>
</gene>
<organism evidence="4 5">
    <name type="scientific">candidate division WWE3 bacterium</name>
    <dbReference type="NCBI Taxonomy" id="2053526"/>
    <lineage>
        <taxon>Bacteria</taxon>
        <taxon>Katanobacteria</taxon>
    </lineage>
</organism>
<dbReference type="InterPro" id="IPR011098">
    <property type="entry name" value="G5_dom"/>
</dbReference>
<evidence type="ECO:0000259" key="3">
    <source>
        <dbReference type="PROSITE" id="PS51109"/>
    </source>
</evidence>
<dbReference type="SUPFAM" id="SSF50685">
    <property type="entry name" value="Barwin-like endoglucanases"/>
    <property type="match status" value="1"/>
</dbReference>
<evidence type="ECO:0000313" key="4">
    <source>
        <dbReference type="EMBL" id="RJR26914.1"/>
    </source>
</evidence>
<keyword evidence="2" id="KW-0812">Transmembrane</keyword>
<accession>A0A3A4ZCD4</accession>
<dbReference type="InterPro" id="IPR010611">
    <property type="entry name" value="3D_dom"/>
</dbReference>
<evidence type="ECO:0000256" key="1">
    <source>
        <dbReference type="ARBA" id="ARBA00022729"/>
    </source>
</evidence>
<dbReference type="Pfam" id="PF07501">
    <property type="entry name" value="G5"/>
    <property type="match status" value="1"/>
</dbReference>
<keyword evidence="1" id="KW-0732">Signal</keyword>
<dbReference type="InterPro" id="IPR036908">
    <property type="entry name" value="RlpA-like_sf"/>
</dbReference>
<dbReference type="SMART" id="SM01208">
    <property type="entry name" value="G5"/>
    <property type="match status" value="1"/>
</dbReference>
<evidence type="ECO:0000256" key="2">
    <source>
        <dbReference type="SAM" id="Phobius"/>
    </source>
</evidence>
<dbReference type="PANTHER" id="PTHR39160">
    <property type="entry name" value="CELL WALL-BINDING PROTEIN YOCH"/>
    <property type="match status" value="1"/>
</dbReference>
<dbReference type="PANTHER" id="PTHR39160:SF4">
    <property type="entry name" value="RESUSCITATION-PROMOTING FACTOR RPFB"/>
    <property type="match status" value="1"/>
</dbReference>
<keyword evidence="2" id="KW-1133">Transmembrane helix</keyword>
<dbReference type="PROSITE" id="PS51109">
    <property type="entry name" value="G5"/>
    <property type="match status" value="1"/>
</dbReference>
<reference evidence="4 5" key="1">
    <citation type="journal article" date="2017" name="ISME J.">
        <title>Energy and carbon metabolisms in a deep terrestrial subsurface fluid microbial community.</title>
        <authorList>
            <person name="Momper L."/>
            <person name="Jungbluth S.P."/>
            <person name="Lee M.D."/>
            <person name="Amend J.P."/>
        </authorList>
    </citation>
    <scope>NUCLEOTIDE SEQUENCE [LARGE SCALE GENOMIC DNA]</scope>
    <source>
        <strain evidence="4">SURF_46</strain>
    </source>
</reference>
<proteinExistence type="predicted"/>
<evidence type="ECO:0000313" key="5">
    <source>
        <dbReference type="Proteomes" id="UP000265540"/>
    </source>
</evidence>
<dbReference type="InterPro" id="IPR051933">
    <property type="entry name" value="Resuscitation_pf_RpfB"/>
</dbReference>
<dbReference type="Gene3D" id="2.40.40.10">
    <property type="entry name" value="RlpA-like domain"/>
    <property type="match status" value="1"/>
</dbReference>
<feature type="transmembrane region" description="Helical" evidence="2">
    <location>
        <begin position="32"/>
        <end position="50"/>
    </location>
</feature>
<keyword evidence="2" id="KW-0472">Membrane</keyword>
<dbReference type="GO" id="GO:0019867">
    <property type="term" value="C:outer membrane"/>
    <property type="evidence" value="ECO:0007669"/>
    <property type="project" value="InterPro"/>
</dbReference>
<protein>
    <recommendedName>
        <fullName evidence="3">G5 domain-containing protein</fullName>
    </recommendedName>
</protein>
<dbReference type="GO" id="GO:0009254">
    <property type="term" value="P:peptidoglycan turnover"/>
    <property type="evidence" value="ECO:0007669"/>
    <property type="project" value="InterPro"/>
</dbReference>
<sequence>MDRADRIKTSRIIWMIWSTAEKILTGIKMKPYILYIIATPLFLFRAHFAVTDTDVLGITDIRANAETFSEHDIEINTTSSFQQEEIIETESLPFEIVYKDDDETEYGQEAVLQEGEEGRKEYKYLVTYWFDEEIYRNLVDTQVYEPKDEIIAKGTKIVWRPVNTDQGTFNYWYKLRVWATKYDGNCDGCRGLTYSGTPVRKGVCAVDPKVIPLGTNFYVVGYGMCRSEDIGGAIKGNRIDLGYEDVMKGSWRTGWTDVYLLTNSPEGDGDFYDR</sequence>
<feature type="domain" description="G5" evidence="3">
    <location>
        <begin position="78"/>
        <end position="157"/>
    </location>
</feature>
<dbReference type="Proteomes" id="UP000265540">
    <property type="component" value="Unassembled WGS sequence"/>
</dbReference>
<dbReference type="Gene3D" id="2.20.230.10">
    <property type="entry name" value="Resuscitation-promoting factor rpfb"/>
    <property type="match status" value="1"/>
</dbReference>
<dbReference type="AlphaFoldDB" id="A0A3A4ZCD4"/>
<dbReference type="EMBL" id="QZJF01000017">
    <property type="protein sequence ID" value="RJR26914.1"/>
    <property type="molecule type" value="Genomic_DNA"/>
</dbReference>
<name>A0A3A4ZCD4_UNCKA</name>
<comment type="caution">
    <text evidence="4">The sequence shown here is derived from an EMBL/GenBank/DDBJ whole genome shotgun (WGS) entry which is preliminary data.</text>
</comment>
<dbReference type="CDD" id="cd22786">
    <property type="entry name" value="DPBB_YuiC-like"/>
    <property type="match status" value="1"/>
</dbReference>
<dbReference type="GO" id="GO:0004553">
    <property type="term" value="F:hydrolase activity, hydrolyzing O-glycosyl compounds"/>
    <property type="evidence" value="ECO:0007669"/>
    <property type="project" value="InterPro"/>
</dbReference>